<reference evidence="2" key="1">
    <citation type="journal article" date="2022" name="DNA Res.">
        <title>Genome analysis of five recently described species of the CUG-Ser clade uncovers Candida theae as a new hybrid lineage with pathogenic potential in the Candida parapsilosis species complex.</title>
        <authorList>
            <person name="Mixao V."/>
            <person name="Del Olmo V."/>
            <person name="Hegedusova E."/>
            <person name="Saus E."/>
            <person name="Pryszcz L."/>
            <person name="Cillingova A."/>
            <person name="Nosek J."/>
            <person name="Gabaldon T."/>
        </authorList>
    </citation>
    <scope>NUCLEOTIDE SEQUENCE</scope>
    <source>
        <strain evidence="2">CBS 10844</strain>
    </source>
</reference>
<feature type="compositionally biased region" description="Low complexity" evidence="1">
    <location>
        <begin position="225"/>
        <end position="255"/>
    </location>
</feature>
<feature type="compositionally biased region" description="Polar residues" evidence="1">
    <location>
        <begin position="26"/>
        <end position="37"/>
    </location>
</feature>
<sequence>MIVTIRYNKAKYESFENRYKKDNSFVPPTSLSNNQSIESKRRKTRANIDQTFTSIGQIGKNENHGYDKKPFSDPTQEVTGNITGSQSQVLEAPPPSPPRPITPSKIVKFYYNGGTTSTSKISPHRLNNDKTLENNIFNSDISNDNSIAVLFPKTQRKIARIVYPHTPGGRGGGGGGGGTTPDTYNVPSSVNTPGSNVSTNNFTVTTEETTAMVSVSSPGLLNLSDSSLSSGSSSSAHSQSSSSAHSSSPSGHSSPIKYQPQSSTPTCEKAIDKMDKYSDVVNYIADNEGKDTIQALREAETEWLKNLVVVANRLNYLKDLYKVVEVVKKKKLGEETLSD</sequence>
<name>A0AAI9SW47_9ASCO</name>
<feature type="compositionally biased region" description="Gly residues" evidence="1">
    <location>
        <begin position="168"/>
        <end position="179"/>
    </location>
</feature>
<keyword evidence="3" id="KW-1185">Reference proteome</keyword>
<gene>
    <name evidence="2" type="ORF">KGF56_003088</name>
</gene>
<proteinExistence type="predicted"/>
<dbReference type="Proteomes" id="UP001202479">
    <property type="component" value="Unassembled WGS sequence"/>
</dbReference>
<feature type="compositionally biased region" description="Pro residues" evidence="1">
    <location>
        <begin position="92"/>
        <end position="101"/>
    </location>
</feature>
<feature type="region of interest" description="Disordered" evidence="1">
    <location>
        <begin position="225"/>
        <end position="266"/>
    </location>
</feature>
<protein>
    <submittedName>
        <fullName evidence="2">Uncharacterized protein</fullName>
    </submittedName>
</protein>
<organism evidence="2 3">
    <name type="scientific">Candida oxycetoniae</name>
    <dbReference type="NCBI Taxonomy" id="497107"/>
    <lineage>
        <taxon>Eukaryota</taxon>
        <taxon>Fungi</taxon>
        <taxon>Dikarya</taxon>
        <taxon>Ascomycota</taxon>
        <taxon>Saccharomycotina</taxon>
        <taxon>Pichiomycetes</taxon>
        <taxon>Debaryomycetaceae</taxon>
        <taxon>Candida/Lodderomyces clade</taxon>
        <taxon>Candida</taxon>
    </lineage>
</organism>
<feature type="region of interest" description="Disordered" evidence="1">
    <location>
        <begin position="164"/>
        <end position="201"/>
    </location>
</feature>
<dbReference type="AlphaFoldDB" id="A0AAI9SW47"/>
<accession>A0AAI9SW47</accession>
<dbReference type="RefSeq" id="XP_049179797.1">
    <property type="nucleotide sequence ID" value="XM_049324386.1"/>
</dbReference>
<feature type="region of interest" description="Disordered" evidence="1">
    <location>
        <begin position="72"/>
        <end position="101"/>
    </location>
</feature>
<evidence type="ECO:0000313" key="2">
    <source>
        <dbReference type="EMBL" id="KAI3404052.2"/>
    </source>
</evidence>
<dbReference type="GeneID" id="73380705"/>
<feature type="compositionally biased region" description="Polar residues" evidence="1">
    <location>
        <begin position="180"/>
        <end position="194"/>
    </location>
</feature>
<evidence type="ECO:0000256" key="1">
    <source>
        <dbReference type="SAM" id="MobiDB-lite"/>
    </source>
</evidence>
<dbReference type="EMBL" id="JAHUZD010000108">
    <property type="protein sequence ID" value="KAI3404052.2"/>
    <property type="molecule type" value="Genomic_DNA"/>
</dbReference>
<comment type="caution">
    <text evidence="2">The sequence shown here is derived from an EMBL/GenBank/DDBJ whole genome shotgun (WGS) entry which is preliminary data.</text>
</comment>
<feature type="compositionally biased region" description="Polar residues" evidence="1">
    <location>
        <begin position="73"/>
        <end position="89"/>
    </location>
</feature>
<evidence type="ECO:0000313" key="3">
    <source>
        <dbReference type="Proteomes" id="UP001202479"/>
    </source>
</evidence>
<feature type="region of interest" description="Disordered" evidence="1">
    <location>
        <begin position="23"/>
        <end position="45"/>
    </location>
</feature>